<keyword evidence="15 18" id="KW-0676">Redox-active center</keyword>
<evidence type="ECO:0000259" key="19">
    <source>
        <dbReference type="PROSITE" id="PS51352"/>
    </source>
</evidence>
<dbReference type="PROSITE" id="PS51352">
    <property type="entry name" value="THIOREDOXIN_2"/>
    <property type="match status" value="1"/>
</dbReference>
<evidence type="ECO:0000256" key="2">
    <source>
        <dbReference type="ARBA" id="ARBA00007241"/>
    </source>
</evidence>
<gene>
    <name evidence="18" type="primary">dsbD</name>
    <name evidence="20" type="ORF">NB231_11309</name>
</gene>
<dbReference type="InterPro" id="IPR003834">
    <property type="entry name" value="Cyt_c_assmbl_TM_dom"/>
</dbReference>
<keyword evidence="4 18" id="KW-1003">Cell membrane</keyword>
<dbReference type="RefSeq" id="WP_005002607.1">
    <property type="nucleotide sequence ID" value="NZ_CH672427.1"/>
</dbReference>
<feature type="transmembrane region" description="Helical" evidence="18">
    <location>
        <begin position="454"/>
        <end position="472"/>
    </location>
</feature>
<keyword evidence="7 18" id="KW-0732">Signal</keyword>
<feature type="transmembrane region" description="Helical" evidence="18">
    <location>
        <begin position="195"/>
        <end position="218"/>
    </location>
</feature>
<evidence type="ECO:0000256" key="15">
    <source>
        <dbReference type="ARBA" id="ARBA00023284"/>
    </source>
</evidence>
<organism evidence="20 21">
    <name type="scientific">Nitrococcus mobilis Nb-231</name>
    <dbReference type="NCBI Taxonomy" id="314278"/>
    <lineage>
        <taxon>Bacteria</taxon>
        <taxon>Pseudomonadati</taxon>
        <taxon>Pseudomonadota</taxon>
        <taxon>Gammaproteobacteria</taxon>
        <taxon>Chromatiales</taxon>
        <taxon>Ectothiorhodospiraceae</taxon>
        <taxon>Nitrococcus</taxon>
    </lineage>
</organism>
<comment type="similarity">
    <text evidence="2 18">Belongs to the thioredoxin family. DsbD subfamily.</text>
</comment>
<keyword evidence="11 18" id="KW-0560">Oxidoreductase</keyword>
<dbReference type="EMBL" id="AAOF01000003">
    <property type="protein sequence ID" value="EAR22320.1"/>
    <property type="molecule type" value="Genomic_DNA"/>
</dbReference>
<dbReference type="PANTHER" id="PTHR32234">
    <property type="entry name" value="THIOL:DISULFIDE INTERCHANGE PROTEIN DSBD"/>
    <property type="match status" value="1"/>
</dbReference>
<dbReference type="GO" id="GO:0047134">
    <property type="term" value="F:protein-disulfide reductase [NAD(P)H] activity"/>
    <property type="evidence" value="ECO:0007669"/>
    <property type="project" value="UniProtKB-UniRule"/>
</dbReference>
<feature type="transmembrane region" description="Helical" evidence="18">
    <location>
        <begin position="274"/>
        <end position="296"/>
    </location>
</feature>
<protein>
    <recommendedName>
        <fullName evidence="18">Thiol:disulfide interchange protein DsbD</fullName>
        <ecNumber evidence="18">1.8.1.8</ecNumber>
    </recommendedName>
    <alternativeName>
        <fullName evidence="18">Protein-disulfide reductase</fullName>
        <shortName evidence="18">Disulfide reductase</shortName>
    </alternativeName>
</protein>
<keyword evidence="13 18" id="KW-0472">Membrane</keyword>
<evidence type="ECO:0000256" key="16">
    <source>
        <dbReference type="ARBA" id="ARBA00047388"/>
    </source>
</evidence>
<dbReference type="InterPro" id="IPR036929">
    <property type="entry name" value="DsbDN_sf"/>
</dbReference>
<dbReference type="AlphaFoldDB" id="A4BP19"/>
<evidence type="ECO:0000256" key="11">
    <source>
        <dbReference type="ARBA" id="ARBA00023002"/>
    </source>
</evidence>
<keyword evidence="14 18" id="KW-1015">Disulfide bond</keyword>
<dbReference type="SUPFAM" id="SSF52833">
    <property type="entry name" value="Thioredoxin-like"/>
    <property type="match status" value="1"/>
</dbReference>
<dbReference type="InterPro" id="IPR035671">
    <property type="entry name" value="DsbD_gamma"/>
</dbReference>
<evidence type="ECO:0000256" key="18">
    <source>
        <dbReference type="HAMAP-Rule" id="MF_00399"/>
    </source>
</evidence>
<feature type="disulfide bond" description="Redox-active" evidence="18">
    <location>
        <begin position="213"/>
        <end position="335"/>
    </location>
</feature>
<dbReference type="GO" id="GO:0005886">
    <property type="term" value="C:plasma membrane"/>
    <property type="evidence" value="ECO:0007669"/>
    <property type="project" value="UniProtKB-SubCell"/>
</dbReference>
<dbReference type="HOGENOM" id="CLU_014657_3_0_6"/>
<comment type="caution">
    <text evidence="20">The sequence shown here is derived from an EMBL/GenBank/DDBJ whole genome shotgun (WGS) entry which is preliminary data.</text>
</comment>
<keyword evidence="3 18" id="KW-0813">Transport</keyword>
<evidence type="ECO:0000256" key="14">
    <source>
        <dbReference type="ARBA" id="ARBA00023157"/>
    </source>
</evidence>
<dbReference type="Gene3D" id="3.40.30.10">
    <property type="entry name" value="Glutaredoxin"/>
    <property type="match status" value="1"/>
</dbReference>
<dbReference type="Proteomes" id="UP000003374">
    <property type="component" value="Unassembled WGS sequence"/>
</dbReference>
<feature type="disulfide bond" description="Redox-active" evidence="18">
    <location>
        <begin position="137"/>
        <end position="143"/>
    </location>
</feature>
<dbReference type="PROSITE" id="PS51257">
    <property type="entry name" value="PROKAR_LIPOPROTEIN"/>
    <property type="match status" value="1"/>
</dbReference>
<dbReference type="PROSITE" id="PS00194">
    <property type="entry name" value="THIOREDOXIN_1"/>
    <property type="match status" value="1"/>
</dbReference>
<keyword evidence="5 18" id="KW-0997">Cell inner membrane</keyword>
<evidence type="ECO:0000256" key="12">
    <source>
        <dbReference type="ARBA" id="ARBA00023027"/>
    </source>
</evidence>
<dbReference type="Gene3D" id="2.60.40.1250">
    <property type="entry name" value="Thiol:disulfide interchange protein DsbD, N-terminal domain"/>
    <property type="match status" value="1"/>
</dbReference>
<dbReference type="GO" id="GO:0017004">
    <property type="term" value="P:cytochrome complex assembly"/>
    <property type="evidence" value="ECO:0007669"/>
    <property type="project" value="UniProtKB-UniRule"/>
</dbReference>
<dbReference type="Pfam" id="PF11412">
    <property type="entry name" value="DsbD_N"/>
    <property type="match status" value="1"/>
</dbReference>
<dbReference type="Pfam" id="PF13899">
    <property type="entry name" value="Thioredoxin_7"/>
    <property type="match status" value="1"/>
</dbReference>
<dbReference type="PANTHER" id="PTHR32234:SF0">
    <property type="entry name" value="THIOL:DISULFIDE INTERCHANGE PROTEIN DSBD"/>
    <property type="match status" value="1"/>
</dbReference>
<evidence type="ECO:0000313" key="21">
    <source>
        <dbReference type="Proteomes" id="UP000003374"/>
    </source>
</evidence>
<proteinExistence type="inferred from homology"/>
<dbReference type="STRING" id="314278.NB231_11309"/>
<accession>A4BP19</accession>
<dbReference type="eggNOG" id="COG4232">
    <property type="taxonomic scope" value="Bacteria"/>
</dbReference>
<feature type="transmembrane region" description="Helical" evidence="18">
    <location>
        <begin position="353"/>
        <end position="379"/>
    </location>
</feature>
<evidence type="ECO:0000256" key="8">
    <source>
        <dbReference type="ARBA" id="ARBA00022748"/>
    </source>
</evidence>
<evidence type="ECO:0000256" key="17">
    <source>
        <dbReference type="ARBA" id="ARBA00047804"/>
    </source>
</evidence>
<dbReference type="OrthoDB" id="9811036at2"/>
<evidence type="ECO:0000256" key="13">
    <source>
        <dbReference type="ARBA" id="ARBA00023136"/>
    </source>
</evidence>
<dbReference type="SUPFAM" id="SSF74863">
    <property type="entry name" value="Thiol:disulfide interchange protein DsbD, N-terminal domain (DsbD-alpha)"/>
    <property type="match status" value="1"/>
</dbReference>
<feature type="disulfide bond" description="Redox-active" evidence="18">
    <location>
        <begin position="529"/>
        <end position="532"/>
    </location>
</feature>
<evidence type="ECO:0000256" key="3">
    <source>
        <dbReference type="ARBA" id="ARBA00022448"/>
    </source>
</evidence>
<evidence type="ECO:0000256" key="5">
    <source>
        <dbReference type="ARBA" id="ARBA00022519"/>
    </source>
</evidence>
<dbReference type="CDD" id="cd02953">
    <property type="entry name" value="DsbDgamma"/>
    <property type="match status" value="1"/>
</dbReference>
<feature type="chain" id="PRO_5009006768" description="Thiol:disulfide interchange protein DsbD" evidence="18">
    <location>
        <begin position="32"/>
        <end position="618"/>
    </location>
</feature>
<keyword evidence="12 18" id="KW-0520">NAD</keyword>
<keyword evidence="10 18" id="KW-1133">Transmembrane helix</keyword>
<dbReference type="InterPro" id="IPR013766">
    <property type="entry name" value="Thioredoxin_domain"/>
</dbReference>
<dbReference type="InterPro" id="IPR036249">
    <property type="entry name" value="Thioredoxin-like_sf"/>
</dbReference>
<comment type="subcellular location">
    <subcellularLocation>
        <location evidence="1 18">Cell inner membrane</location>
        <topology evidence="1 18">Multi-pass membrane protein</topology>
    </subcellularLocation>
</comment>
<keyword evidence="8 18" id="KW-0201">Cytochrome c-type biogenesis</keyword>
<dbReference type="InterPro" id="IPR017937">
    <property type="entry name" value="Thioredoxin_CS"/>
</dbReference>
<dbReference type="EC" id="1.8.1.8" evidence="18"/>
<dbReference type="NCBIfam" id="NF001419">
    <property type="entry name" value="PRK00293.1"/>
    <property type="match status" value="1"/>
</dbReference>
<evidence type="ECO:0000256" key="9">
    <source>
        <dbReference type="ARBA" id="ARBA00022982"/>
    </source>
</evidence>
<evidence type="ECO:0000256" key="10">
    <source>
        <dbReference type="ARBA" id="ARBA00022989"/>
    </source>
</evidence>
<feature type="transmembrane region" description="Helical" evidence="18">
    <location>
        <begin position="317"/>
        <end position="347"/>
    </location>
</feature>
<feature type="transmembrane region" description="Helical" evidence="18">
    <location>
        <begin position="391"/>
        <end position="408"/>
    </location>
</feature>
<feature type="transmembrane region" description="Helical" evidence="18">
    <location>
        <begin position="414"/>
        <end position="433"/>
    </location>
</feature>
<sequence precursor="true">MRLRLIARLVSLLVLLSIACAISAAPSGVLAGLFGSDEPVLLPVEQAFPISAELVAPDRLVARWDVQPGYYLYRDKLAFELADTGNSIRRAQTPAGEPKEDPYFGRLEVYHHPVEVTLQLEHAARRPFELVAHYQGCADAGLCYPPQTTRLRLVPASAGLGVDVDTTRDASAADVDLLSAGTNQLAQILQEGRPLAILATFFVAGLLLAFTACLYPMIPILSGLIAGDRHRRKGSRAFLLSLVYVESTALAYAIAGVIAGLTGQAVQADLQSPWFLGAFAAVFIALALSMFGLYELQLPSRWQTRLFEASRHQRGGTVVGVAAMGALSVLIVGACSGPALVAALVFISSTGEAWLGGLALFVLANGMGVPLLLIGTAAGKWLPQAGHWMETVRRVFGVLFLAVALWMLERVLPAELGLALWGALLLGCGVYLGGLDRLTGAAGGMQRLCKTGGLLLLIWGSAALIGAASGGGDLRQPLRALVAVPPTSVSVSSTHGFRQVNSVQELDAALQRASVAGQPVVLDVYADWCVYCVELDERTFSDPRVQQLLSRAVRLRADVTAMSPAHKTLLRRLDVFLPPAVMFFGSDGHERRGLRVVGFLEPAAFLQRAQLGLFGGAS</sequence>
<evidence type="ECO:0000256" key="7">
    <source>
        <dbReference type="ARBA" id="ARBA00022729"/>
    </source>
</evidence>
<keyword evidence="6 18" id="KW-0812">Transmembrane</keyword>
<dbReference type="GO" id="GO:0045454">
    <property type="term" value="P:cell redox homeostasis"/>
    <property type="evidence" value="ECO:0007669"/>
    <property type="project" value="TreeGrafter"/>
</dbReference>
<reference evidence="20 21" key="1">
    <citation type="submission" date="2006-02" db="EMBL/GenBank/DDBJ databases">
        <authorList>
            <person name="Waterbury J."/>
            <person name="Ferriera S."/>
            <person name="Johnson J."/>
            <person name="Kravitz S."/>
            <person name="Halpern A."/>
            <person name="Remington K."/>
            <person name="Beeson K."/>
            <person name="Tran B."/>
            <person name="Rogers Y.-H."/>
            <person name="Friedman R."/>
            <person name="Venter J.C."/>
        </authorList>
    </citation>
    <scope>NUCLEOTIDE SEQUENCE [LARGE SCALE GENOMIC DNA]</scope>
    <source>
        <strain evidence="20 21">Nb-231</strain>
    </source>
</reference>
<evidence type="ECO:0000256" key="6">
    <source>
        <dbReference type="ARBA" id="ARBA00022692"/>
    </source>
</evidence>
<keyword evidence="9 18" id="KW-0249">Electron transport</keyword>
<feature type="domain" description="Thioredoxin" evidence="19">
    <location>
        <begin position="478"/>
        <end position="614"/>
    </location>
</feature>
<dbReference type="GO" id="GO:0009055">
    <property type="term" value="F:electron transfer activity"/>
    <property type="evidence" value="ECO:0007669"/>
    <property type="project" value="UniProtKB-UniRule"/>
</dbReference>
<evidence type="ECO:0000313" key="20">
    <source>
        <dbReference type="EMBL" id="EAR22320.1"/>
    </source>
</evidence>
<comment type="catalytic activity">
    <reaction evidence="17 18">
        <text>[protein]-dithiol + NADP(+) = [protein]-disulfide + NADPH + H(+)</text>
        <dbReference type="Rhea" id="RHEA:18753"/>
        <dbReference type="Rhea" id="RHEA-COMP:10593"/>
        <dbReference type="Rhea" id="RHEA-COMP:10594"/>
        <dbReference type="ChEBI" id="CHEBI:15378"/>
        <dbReference type="ChEBI" id="CHEBI:29950"/>
        <dbReference type="ChEBI" id="CHEBI:50058"/>
        <dbReference type="ChEBI" id="CHEBI:57783"/>
        <dbReference type="ChEBI" id="CHEBI:58349"/>
        <dbReference type="EC" id="1.8.1.8"/>
    </reaction>
</comment>
<dbReference type="HAMAP" id="MF_00399">
    <property type="entry name" value="DbsD"/>
    <property type="match status" value="1"/>
</dbReference>
<evidence type="ECO:0000256" key="1">
    <source>
        <dbReference type="ARBA" id="ARBA00004429"/>
    </source>
</evidence>
<comment type="function">
    <text evidence="18">Required to facilitate the formation of correct disulfide bonds in some periplasmic proteins and for the assembly of the periplasmic c-type cytochromes. Acts by transferring electrons from cytoplasmic thioredoxin to the periplasm. This transfer involves a cascade of disulfide bond formation and reduction steps.</text>
</comment>
<dbReference type="InterPro" id="IPR022910">
    <property type="entry name" value="Thiol_diS_interchange_DbsD"/>
</dbReference>
<dbReference type="Pfam" id="PF02683">
    <property type="entry name" value="DsbD_TM"/>
    <property type="match status" value="1"/>
</dbReference>
<evidence type="ECO:0000256" key="4">
    <source>
        <dbReference type="ARBA" id="ARBA00022475"/>
    </source>
</evidence>
<keyword evidence="21" id="KW-1185">Reference proteome</keyword>
<feature type="signal peptide" evidence="18">
    <location>
        <begin position="1"/>
        <end position="31"/>
    </location>
</feature>
<feature type="transmembrane region" description="Helical" evidence="18">
    <location>
        <begin position="238"/>
        <end position="262"/>
    </location>
</feature>
<dbReference type="InterPro" id="IPR028250">
    <property type="entry name" value="DsbDN"/>
</dbReference>
<name>A4BP19_9GAMM</name>
<comment type="catalytic activity">
    <reaction evidence="16 18">
        <text>[protein]-dithiol + NAD(+) = [protein]-disulfide + NADH + H(+)</text>
        <dbReference type="Rhea" id="RHEA:18749"/>
        <dbReference type="Rhea" id="RHEA-COMP:10593"/>
        <dbReference type="Rhea" id="RHEA-COMP:10594"/>
        <dbReference type="ChEBI" id="CHEBI:15378"/>
        <dbReference type="ChEBI" id="CHEBI:29950"/>
        <dbReference type="ChEBI" id="CHEBI:50058"/>
        <dbReference type="ChEBI" id="CHEBI:57540"/>
        <dbReference type="ChEBI" id="CHEBI:57945"/>
        <dbReference type="EC" id="1.8.1.8"/>
    </reaction>
</comment>